<dbReference type="PANTHER" id="PTHR12677:SF59">
    <property type="entry name" value="GOLGI APPARATUS MEMBRANE PROTEIN TVP38-RELATED"/>
    <property type="match status" value="1"/>
</dbReference>
<feature type="domain" description="VTT" evidence="7">
    <location>
        <begin position="61"/>
        <end position="174"/>
    </location>
</feature>
<evidence type="ECO:0000256" key="1">
    <source>
        <dbReference type="ARBA" id="ARBA00004651"/>
    </source>
</evidence>
<keyword evidence="3 6" id="KW-0812">Transmembrane</keyword>
<dbReference type="RefSeq" id="WP_003325129.1">
    <property type="nucleotide sequence ID" value="NC_014639.1"/>
</dbReference>
<dbReference type="InterPro" id="IPR015414">
    <property type="entry name" value="TMEM64"/>
</dbReference>
<feature type="transmembrane region" description="Helical" evidence="6">
    <location>
        <begin position="152"/>
        <end position="174"/>
    </location>
</feature>
<organism evidence="8 9">
    <name type="scientific">Bacillus atrophaeus (strain 1942)</name>
    <dbReference type="NCBI Taxonomy" id="720555"/>
    <lineage>
        <taxon>Bacteria</taxon>
        <taxon>Bacillati</taxon>
        <taxon>Bacillota</taxon>
        <taxon>Bacilli</taxon>
        <taxon>Bacillales</taxon>
        <taxon>Bacillaceae</taxon>
        <taxon>Bacillus</taxon>
    </lineage>
</organism>
<evidence type="ECO:0000259" key="7">
    <source>
        <dbReference type="Pfam" id="PF09335"/>
    </source>
</evidence>
<comment type="similarity">
    <text evidence="6">Belongs to the TVP38/TMEM64 family.</text>
</comment>
<feature type="transmembrane region" description="Helical" evidence="6">
    <location>
        <begin position="124"/>
        <end position="146"/>
    </location>
</feature>
<evidence type="ECO:0000313" key="8">
    <source>
        <dbReference type="EMBL" id="ADP33384.1"/>
    </source>
</evidence>
<evidence type="ECO:0000256" key="3">
    <source>
        <dbReference type="ARBA" id="ARBA00022692"/>
    </source>
</evidence>
<evidence type="ECO:0000313" key="9">
    <source>
        <dbReference type="Proteomes" id="UP000006867"/>
    </source>
</evidence>
<dbReference type="Proteomes" id="UP000006867">
    <property type="component" value="Chromosome"/>
</dbReference>
<accession>A0ABM5LZV3</accession>
<evidence type="ECO:0000256" key="6">
    <source>
        <dbReference type="RuleBase" id="RU366058"/>
    </source>
</evidence>
<feature type="transmembrane region" description="Helical" evidence="6">
    <location>
        <begin position="84"/>
        <end position="103"/>
    </location>
</feature>
<reference evidence="8 9" key="1">
    <citation type="journal article" date="2011" name="Front. Microbiol.">
        <title>Genomic signatures of strain selection and enhancement in Bacillus atrophaeus var. globigii, a historical biowarfare simulant.</title>
        <authorList>
            <person name="Gibbons H.S."/>
            <person name="Broomall S.M."/>
            <person name="McNew L.A."/>
            <person name="Daligault H."/>
            <person name="Chapman C."/>
            <person name="Bruce D."/>
            <person name="Karavis M."/>
            <person name="Krepps M."/>
            <person name="McGregor P.A."/>
            <person name="Hong C."/>
            <person name="Park K.H."/>
            <person name="Akmal A."/>
            <person name="Feldman A."/>
            <person name="Lin J.S."/>
            <person name="Chang W.E."/>
            <person name="Higgs B.W."/>
            <person name="Demirev P."/>
            <person name="Lindquist J."/>
            <person name="Liem A."/>
            <person name="Fochler E."/>
            <person name="Read T.D."/>
            <person name="Tapia R."/>
            <person name="Johnson S."/>
            <person name="Bishop-Lilly K.A."/>
            <person name="Detter C."/>
            <person name="Han C."/>
            <person name="Sozhamannan S."/>
            <person name="Rosenzweig C.N."/>
            <person name="Skowronski E.W."/>
        </authorList>
    </citation>
    <scope>NUCLEOTIDE SEQUENCE [LARGE SCALE GENOMIC DNA]</scope>
    <source>
        <strain evidence="8 9">1942</strain>
    </source>
</reference>
<evidence type="ECO:0000256" key="4">
    <source>
        <dbReference type="ARBA" id="ARBA00022989"/>
    </source>
</evidence>
<sequence>MKTKRVVKWLAVIAGAGLLFYANRRYFNVSPKEIRLWVLSFGVFAPLVFIGISIIRPFVLFPVSVISVAGGLAFGPMLGTMYTLMGSMCAAAVSFLAAGLFAARKKSHHVRLENIQKQMEKNGFFYIFMLRILPINFDLISYAAGISNIKPWTYLAATAAGIIPGTIALNVLGASFFTGNVLVFSIVIVIYIIFLTLPFVFKKKMPSLFH</sequence>
<feature type="transmembrane region" description="Helical" evidence="6">
    <location>
        <begin position="34"/>
        <end position="52"/>
    </location>
</feature>
<keyword evidence="2 6" id="KW-1003">Cell membrane</keyword>
<name>A0ABM5LZV3_BACA1</name>
<evidence type="ECO:0000256" key="2">
    <source>
        <dbReference type="ARBA" id="ARBA00022475"/>
    </source>
</evidence>
<keyword evidence="4 6" id="KW-1133">Transmembrane helix</keyword>
<dbReference type="Pfam" id="PF09335">
    <property type="entry name" value="VTT_dom"/>
    <property type="match status" value="1"/>
</dbReference>
<comment type="subcellular location">
    <subcellularLocation>
        <location evidence="1 6">Cell membrane</location>
        <topology evidence="1 6">Multi-pass membrane protein</topology>
    </subcellularLocation>
</comment>
<keyword evidence="5 6" id="KW-0472">Membrane</keyword>
<dbReference type="EMBL" id="CP002207">
    <property type="protein sequence ID" value="ADP33384.1"/>
    <property type="molecule type" value="Genomic_DNA"/>
</dbReference>
<feature type="transmembrane region" description="Helical" evidence="6">
    <location>
        <begin position="181"/>
        <end position="201"/>
    </location>
</feature>
<dbReference type="GeneID" id="92918057"/>
<dbReference type="InterPro" id="IPR032816">
    <property type="entry name" value="VTT_dom"/>
</dbReference>
<dbReference type="PANTHER" id="PTHR12677">
    <property type="entry name" value="GOLGI APPARATUS MEMBRANE PROTEIN TVP38-RELATED"/>
    <property type="match status" value="1"/>
</dbReference>
<protein>
    <recommendedName>
        <fullName evidence="6">TVP38/TMEM64 family membrane protein</fullName>
    </recommendedName>
</protein>
<keyword evidence="9" id="KW-1185">Reference proteome</keyword>
<feature type="transmembrane region" description="Helical" evidence="6">
    <location>
        <begin position="59"/>
        <end position="78"/>
    </location>
</feature>
<evidence type="ECO:0000256" key="5">
    <source>
        <dbReference type="ARBA" id="ARBA00023136"/>
    </source>
</evidence>
<proteinExistence type="inferred from homology"/>
<gene>
    <name evidence="8" type="ordered locus">BATR1942_12265</name>
</gene>